<evidence type="ECO:0000256" key="1">
    <source>
        <dbReference type="ARBA" id="ARBA00022801"/>
    </source>
</evidence>
<dbReference type="GO" id="GO:0106435">
    <property type="term" value="F:carboxylesterase activity"/>
    <property type="evidence" value="ECO:0007669"/>
    <property type="project" value="UniProtKB-EC"/>
</dbReference>
<protein>
    <submittedName>
        <fullName evidence="4">Carboxylesterase NlhH</fullName>
        <ecNumber evidence="4">3.1.1.1</ecNumber>
    </submittedName>
</protein>
<dbReference type="InterPro" id="IPR050300">
    <property type="entry name" value="GDXG_lipolytic_enzyme"/>
</dbReference>
<dbReference type="OrthoDB" id="265201at2"/>
<dbReference type="EMBL" id="CP036278">
    <property type="protein sequence ID" value="QDU56547.1"/>
    <property type="molecule type" value="Genomic_DNA"/>
</dbReference>
<dbReference type="SUPFAM" id="SSF53474">
    <property type="entry name" value="alpha/beta-Hydrolases"/>
    <property type="match status" value="1"/>
</dbReference>
<dbReference type="EC" id="3.1.1.1" evidence="4"/>
<accession>A0A518AP98</accession>
<feature type="domain" description="BD-FAE-like" evidence="3">
    <location>
        <begin position="68"/>
        <end position="256"/>
    </location>
</feature>
<evidence type="ECO:0000313" key="5">
    <source>
        <dbReference type="Proteomes" id="UP000315750"/>
    </source>
</evidence>
<feature type="signal peptide" evidence="2">
    <location>
        <begin position="1"/>
        <end position="33"/>
    </location>
</feature>
<dbReference type="AlphaFoldDB" id="A0A518AP98"/>
<gene>
    <name evidence="4" type="primary">nlhH_2</name>
    <name evidence="4" type="ORF">Pan181_27570</name>
</gene>
<name>A0A518AP98_9BACT</name>
<feature type="chain" id="PRO_5022080335" evidence="2">
    <location>
        <begin position="34"/>
        <end position="300"/>
    </location>
</feature>
<proteinExistence type="predicted"/>
<evidence type="ECO:0000313" key="4">
    <source>
        <dbReference type="EMBL" id="QDU56547.1"/>
    </source>
</evidence>
<reference evidence="4 5" key="1">
    <citation type="submission" date="2019-02" db="EMBL/GenBank/DDBJ databases">
        <title>Deep-cultivation of Planctomycetes and their phenomic and genomic characterization uncovers novel biology.</title>
        <authorList>
            <person name="Wiegand S."/>
            <person name="Jogler M."/>
            <person name="Boedeker C."/>
            <person name="Pinto D."/>
            <person name="Vollmers J."/>
            <person name="Rivas-Marin E."/>
            <person name="Kohn T."/>
            <person name="Peeters S.H."/>
            <person name="Heuer A."/>
            <person name="Rast P."/>
            <person name="Oberbeckmann S."/>
            <person name="Bunk B."/>
            <person name="Jeske O."/>
            <person name="Meyerdierks A."/>
            <person name="Storesund J.E."/>
            <person name="Kallscheuer N."/>
            <person name="Luecker S."/>
            <person name="Lage O.M."/>
            <person name="Pohl T."/>
            <person name="Merkel B.J."/>
            <person name="Hornburger P."/>
            <person name="Mueller R.-W."/>
            <person name="Bruemmer F."/>
            <person name="Labrenz M."/>
            <person name="Spormann A.M."/>
            <person name="Op den Camp H."/>
            <person name="Overmann J."/>
            <person name="Amann R."/>
            <person name="Jetten M.S.M."/>
            <person name="Mascher T."/>
            <person name="Medema M.H."/>
            <person name="Devos D.P."/>
            <person name="Kaster A.-K."/>
            <person name="Ovreas L."/>
            <person name="Rohde M."/>
            <person name="Galperin M.Y."/>
            <person name="Jogler C."/>
        </authorList>
    </citation>
    <scope>NUCLEOTIDE SEQUENCE [LARGE SCALE GENOMIC DNA]</scope>
    <source>
        <strain evidence="4 5">Pan181</strain>
    </source>
</reference>
<evidence type="ECO:0000256" key="2">
    <source>
        <dbReference type="SAM" id="SignalP"/>
    </source>
</evidence>
<evidence type="ECO:0000259" key="3">
    <source>
        <dbReference type="Pfam" id="PF20434"/>
    </source>
</evidence>
<dbReference type="InterPro" id="IPR029058">
    <property type="entry name" value="AB_hydrolase_fold"/>
</dbReference>
<sequence precursor="true">MASLTLYIAERWQRLIQGCALVLLLATAQPATAEPTVTTLTYKQVGDEELLLDVVVPEQVETKEASESADRSLPVVIVVHGGGWGSGDRKTMIAPVLETLTQAGCIYVSLEYRLSPQHRWPACLDDVQDGVAWTKDHIAEYGGDPDRIAILGYSAGGQLAFWAAIRDTSPHRLKGLIGLAPTTDFLEDLGRRSGPSKALRDLMNCEQDESLAITLQRLYEASPINYLHDKMPPILLIHGSADRSVPLQQSVHIQQKIAEQRWDVPCELYRIEGAPHRQSEWDQFDEGYKRKLREWLGKHL</sequence>
<keyword evidence="2" id="KW-0732">Signal</keyword>
<dbReference type="KEGG" id="amuc:Pan181_27570"/>
<dbReference type="PANTHER" id="PTHR48081">
    <property type="entry name" value="AB HYDROLASE SUPERFAMILY PROTEIN C4A8.06C"/>
    <property type="match status" value="1"/>
</dbReference>
<dbReference type="InterPro" id="IPR049492">
    <property type="entry name" value="BD-FAE-like_dom"/>
</dbReference>
<dbReference type="Gene3D" id="3.40.50.1820">
    <property type="entry name" value="alpha/beta hydrolase"/>
    <property type="match status" value="1"/>
</dbReference>
<dbReference type="RefSeq" id="WP_145247282.1">
    <property type="nucleotide sequence ID" value="NZ_CP036278.1"/>
</dbReference>
<organism evidence="4 5">
    <name type="scientific">Aeoliella mucimassa</name>
    <dbReference type="NCBI Taxonomy" id="2527972"/>
    <lineage>
        <taxon>Bacteria</taxon>
        <taxon>Pseudomonadati</taxon>
        <taxon>Planctomycetota</taxon>
        <taxon>Planctomycetia</taxon>
        <taxon>Pirellulales</taxon>
        <taxon>Lacipirellulaceae</taxon>
        <taxon>Aeoliella</taxon>
    </lineage>
</organism>
<dbReference type="Proteomes" id="UP000315750">
    <property type="component" value="Chromosome"/>
</dbReference>
<dbReference type="Pfam" id="PF20434">
    <property type="entry name" value="BD-FAE"/>
    <property type="match status" value="1"/>
</dbReference>
<keyword evidence="5" id="KW-1185">Reference proteome</keyword>
<keyword evidence="1 4" id="KW-0378">Hydrolase</keyword>